<feature type="compositionally biased region" description="Basic and acidic residues" evidence="9">
    <location>
        <begin position="767"/>
        <end position="778"/>
    </location>
</feature>
<dbReference type="SUPFAM" id="SSF82199">
    <property type="entry name" value="SET domain"/>
    <property type="match status" value="1"/>
</dbReference>
<dbReference type="Gene3D" id="2.170.270.10">
    <property type="entry name" value="SET domain"/>
    <property type="match status" value="1"/>
</dbReference>
<name>A0A9Q1IZL2_SYNKA</name>
<proteinExistence type="predicted"/>
<evidence type="ECO:0000256" key="6">
    <source>
        <dbReference type="ARBA" id="ARBA00023015"/>
    </source>
</evidence>
<reference evidence="11" key="1">
    <citation type="journal article" date="2023" name="Science">
        <title>Genome structures resolve the early diversification of teleost fishes.</title>
        <authorList>
            <person name="Parey E."/>
            <person name="Louis A."/>
            <person name="Montfort J."/>
            <person name="Bouchez O."/>
            <person name="Roques C."/>
            <person name="Iampietro C."/>
            <person name="Lluch J."/>
            <person name="Castinel A."/>
            <person name="Donnadieu C."/>
            <person name="Desvignes T."/>
            <person name="Floi Bucao C."/>
            <person name="Jouanno E."/>
            <person name="Wen M."/>
            <person name="Mejri S."/>
            <person name="Dirks R."/>
            <person name="Jansen H."/>
            <person name="Henkel C."/>
            <person name="Chen W.J."/>
            <person name="Zahm M."/>
            <person name="Cabau C."/>
            <person name="Klopp C."/>
            <person name="Thompson A.W."/>
            <person name="Robinson-Rechavi M."/>
            <person name="Braasch I."/>
            <person name="Lecointre G."/>
            <person name="Bobe J."/>
            <person name="Postlethwait J.H."/>
            <person name="Berthelot C."/>
            <person name="Roest Crollius H."/>
            <person name="Guiguen Y."/>
        </authorList>
    </citation>
    <scope>NUCLEOTIDE SEQUENCE</scope>
    <source>
        <strain evidence="11">WJC10195</strain>
    </source>
</reference>
<feature type="region of interest" description="Disordered" evidence="9">
    <location>
        <begin position="392"/>
        <end position="485"/>
    </location>
</feature>
<keyword evidence="4" id="KW-0597">Phosphoprotein</keyword>
<feature type="compositionally biased region" description="Low complexity" evidence="9">
    <location>
        <begin position="916"/>
        <end position="943"/>
    </location>
</feature>
<dbReference type="PANTHER" id="PTHR46462:SF1">
    <property type="entry name" value="HISTONE-LYSINE N-METHYLTRANSFERASE SETD5"/>
    <property type="match status" value="1"/>
</dbReference>
<feature type="region of interest" description="Disordered" evidence="9">
    <location>
        <begin position="1408"/>
        <end position="1495"/>
    </location>
</feature>
<feature type="region of interest" description="Disordered" evidence="9">
    <location>
        <begin position="1069"/>
        <end position="1143"/>
    </location>
</feature>
<accession>A0A9Q1IZL2</accession>
<feature type="region of interest" description="Disordered" evidence="9">
    <location>
        <begin position="13"/>
        <end position="43"/>
    </location>
</feature>
<feature type="region of interest" description="Disordered" evidence="9">
    <location>
        <begin position="1711"/>
        <end position="1790"/>
    </location>
</feature>
<comment type="subcellular location">
    <subcellularLocation>
        <location evidence="2">Chromosome</location>
    </subcellularLocation>
    <subcellularLocation>
        <location evidence="1">Nucleus</location>
    </subcellularLocation>
</comment>
<organism evidence="11 12">
    <name type="scientific">Synaphobranchus kaupii</name>
    <name type="common">Kaup's arrowtooth eel</name>
    <dbReference type="NCBI Taxonomy" id="118154"/>
    <lineage>
        <taxon>Eukaryota</taxon>
        <taxon>Metazoa</taxon>
        <taxon>Chordata</taxon>
        <taxon>Craniata</taxon>
        <taxon>Vertebrata</taxon>
        <taxon>Euteleostomi</taxon>
        <taxon>Actinopterygii</taxon>
        <taxon>Neopterygii</taxon>
        <taxon>Teleostei</taxon>
        <taxon>Anguilliformes</taxon>
        <taxon>Synaphobranchidae</taxon>
        <taxon>Synaphobranchus</taxon>
    </lineage>
</organism>
<feature type="compositionally biased region" description="Polar residues" evidence="9">
    <location>
        <begin position="1735"/>
        <end position="1751"/>
    </location>
</feature>
<feature type="compositionally biased region" description="Basic residues" evidence="9">
    <location>
        <begin position="892"/>
        <end position="902"/>
    </location>
</feature>
<dbReference type="SMART" id="SM00317">
    <property type="entry name" value="SET"/>
    <property type="match status" value="1"/>
</dbReference>
<dbReference type="Pfam" id="PF00856">
    <property type="entry name" value="SET"/>
    <property type="match status" value="1"/>
</dbReference>
<keyword evidence="12" id="KW-1185">Reference proteome</keyword>
<gene>
    <name evidence="11" type="ORF">SKAU_G00157920</name>
</gene>
<evidence type="ECO:0000256" key="8">
    <source>
        <dbReference type="ARBA" id="ARBA00023242"/>
    </source>
</evidence>
<evidence type="ECO:0000256" key="2">
    <source>
        <dbReference type="ARBA" id="ARBA00004286"/>
    </source>
</evidence>
<dbReference type="GO" id="GO:0070210">
    <property type="term" value="C:Rpd3L-Expanded complex"/>
    <property type="evidence" value="ECO:0007669"/>
    <property type="project" value="TreeGrafter"/>
</dbReference>
<evidence type="ECO:0000256" key="5">
    <source>
        <dbReference type="ARBA" id="ARBA00022853"/>
    </source>
</evidence>
<keyword evidence="6" id="KW-0805">Transcription regulation</keyword>
<feature type="compositionally biased region" description="Basic and acidic residues" evidence="9">
    <location>
        <begin position="796"/>
        <end position="805"/>
    </location>
</feature>
<keyword evidence="5" id="KW-0156">Chromatin regulator</keyword>
<dbReference type="Proteomes" id="UP001152622">
    <property type="component" value="Chromosome 5"/>
</dbReference>
<feature type="compositionally biased region" description="Polar residues" evidence="9">
    <location>
        <begin position="1567"/>
        <end position="1581"/>
    </location>
</feature>
<evidence type="ECO:0000256" key="1">
    <source>
        <dbReference type="ARBA" id="ARBA00004123"/>
    </source>
</evidence>
<dbReference type="OrthoDB" id="1928087at2759"/>
<dbReference type="EMBL" id="JAINUF010000005">
    <property type="protein sequence ID" value="KAJ8359267.1"/>
    <property type="molecule type" value="Genomic_DNA"/>
</dbReference>
<feature type="compositionally biased region" description="Low complexity" evidence="9">
    <location>
        <begin position="1085"/>
        <end position="1099"/>
    </location>
</feature>
<dbReference type="GO" id="GO:0006355">
    <property type="term" value="P:regulation of DNA-templated transcription"/>
    <property type="evidence" value="ECO:0007669"/>
    <property type="project" value="TreeGrafter"/>
</dbReference>
<feature type="compositionally biased region" description="Basic residues" evidence="9">
    <location>
        <begin position="435"/>
        <end position="461"/>
    </location>
</feature>
<feature type="region of interest" description="Disordered" evidence="9">
    <location>
        <begin position="1291"/>
        <end position="1368"/>
    </location>
</feature>
<dbReference type="GO" id="GO:0034967">
    <property type="term" value="C:Set3 complex"/>
    <property type="evidence" value="ECO:0007669"/>
    <property type="project" value="TreeGrafter"/>
</dbReference>
<feature type="region of interest" description="Disordered" evidence="9">
    <location>
        <begin position="303"/>
        <end position="324"/>
    </location>
</feature>
<feature type="region of interest" description="Disordered" evidence="9">
    <location>
        <begin position="706"/>
        <end position="956"/>
    </location>
</feature>
<dbReference type="PANTHER" id="PTHR46462">
    <property type="entry name" value="UPSET, ISOFORM A"/>
    <property type="match status" value="1"/>
</dbReference>
<evidence type="ECO:0000256" key="3">
    <source>
        <dbReference type="ARBA" id="ARBA00022454"/>
    </source>
</evidence>
<feature type="compositionally biased region" description="Polar residues" evidence="9">
    <location>
        <begin position="1590"/>
        <end position="1603"/>
    </location>
</feature>
<dbReference type="GO" id="GO:0006325">
    <property type="term" value="P:chromatin organization"/>
    <property type="evidence" value="ECO:0007669"/>
    <property type="project" value="UniProtKB-KW"/>
</dbReference>
<feature type="region of interest" description="Disordered" evidence="9">
    <location>
        <begin position="1186"/>
        <end position="1234"/>
    </location>
</feature>
<dbReference type="PROSITE" id="PS50280">
    <property type="entry name" value="SET"/>
    <property type="match status" value="1"/>
</dbReference>
<feature type="compositionally biased region" description="Low complexity" evidence="9">
    <location>
        <begin position="1623"/>
        <end position="1639"/>
    </location>
</feature>
<evidence type="ECO:0000313" key="12">
    <source>
        <dbReference type="Proteomes" id="UP001152622"/>
    </source>
</evidence>
<protein>
    <recommendedName>
        <fullName evidence="10">SET domain-containing protein</fullName>
    </recommendedName>
</protein>
<feature type="compositionally biased region" description="Low complexity" evidence="9">
    <location>
        <begin position="1224"/>
        <end position="1234"/>
    </location>
</feature>
<feature type="region of interest" description="Disordered" evidence="9">
    <location>
        <begin position="1660"/>
        <end position="1680"/>
    </location>
</feature>
<evidence type="ECO:0000256" key="9">
    <source>
        <dbReference type="SAM" id="MobiDB-lite"/>
    </source>
</evidence>
<dbReference type="FunFam" id="2.170.270.10:FF:000009">
    <property type="entry name" value="SET domain-containing protein 5"/>
    <property type="match status" value="1"/>
</dbReference>
<feature type="region of interest" description="Disordered" evidence="9">
    <location>
        <begin position="1512"/>
        <end position="1648"/>
    </location>
</feature>
<sequence>MRVLHFPTVYLNPEAPRTRWPDPGPTVGAARAPRRRGTRSPATVRLGVTRPQRRGEALQRSARVGLSRNVSPKWPLRSESEKAALGCCPQHLHSPSVHPAARITLSPTQTVPPYLVLRTRRAAPRFRGKGFSESSRQIFLPYRTKWSFPSFQGGHYFSPWRPVECVTYCQSHPHCRVYCTVLTEEGDRVRRIAEDRIWAERLHPPSWVLCDIRAGERTGSSVGFLMSVRHWLWHCGTPPVECVAVLDVMSIVITLGVTTPETSYSDMAAGSDPESVEASPAVNEKNYSNHSCGSAQNHGYRGLPYADHNYGAPPPPTPPASPLSQTIIPRVELNGVMRSRYDDDNSADSDSSSDEEGAVASWCHCSLRQDGFLIKCENCRSLDRRTVDVQRRKPENVSVGESSATESGDEEVSPSTVSYTATQHTPTSITLTVNRVKRNKSKKRKKSTEKARSAPKGKKIKAFREGSRKSMRMKNSTTEASTLDENTAEGWETKIRQWTDQYEEAFANQYSADVQTLLQLHRAANKAAEGKAPTVAAMDTINRTELACNNTVIGSQMQLQLGRVTRVQKHRKILRAARDLEPDTLIIEYRGKVMLKQQFEVNGHFFKKPYPFVLFYSKFNEVEMCVDARTFGNDARFIRRSCTPNAEVRHMIAEGMIHLCIYAVTHITKDCEVTIGFDYEFNSCNYKVDCACHKGNQNCPVQKHNLSPPEQLLRPSTLPAQAGAETRRRKARRKELEGGMSDDSNQLPEDPADTKELRGGTAATSDTEERLCDGLKLEDGEEPELDESGALMQNRRTREDQKAEAIMHGFENQEKRKKRTSQSQGVAGEEPKQEGPELEEDRDSSTGSHAAQSGGVGVSTRRASYVTEVPPTELEKAPATPATSKPAPTRSSKPRPKSRLSRYRSSSSQRARRQRQALAQQAADQGQGVAEEGTAGAAATEPGVGEGALGGGQPLDTDGLGGVASGALGNKAQLRYPKTKKYLVTEWLNDKVLEKPECPIDRPLRITTDPTVLATTLNMLPGLSHSPLICTTPKHYVRFGSPFTPERRRRPVNVDGSYGSFKKRWIKQAQDESTSSANVEDGTESNSSHQSNSSSHSVSDPFNTELTAPFKKRKSKYASEPPPLPSAELLRPLSPITPPLTSDPTHPLLASCALILSTEDERHNGYSLPYSPLRSLSTSRCNTPLQFENISSPEGSPVHRPESLSPEPCLCPDYDGQRPPFPDLPLSSSLESPTLPSSAAAEEFTAVTPEPPVAAAATAVPEGQAREQAFRTEFNLIYTCSPLNANLGEGLAARGPPADRRHTQSEGGSFSPAETFFGGQGLLTDAGAGSLSPYAEPHYSGGYPDHGTPPHPSNPPQKKKASSPTHRQRANLHTISLLTGKPDYQALSVRSEYKPVQNMVSLLEYRKRKQGAKEPEAGGSLGTPTRPSVFDSPGGPRALLQPPASPQSCFSSPAHPSVPQIEEVSPPDHTLASQSAGLQARGQDSPSHWMVPTSVERLRENQGVLERVLRGSLKMERVLKREGGASDGSRDKDPADSVDGDGCDMQLGSRARTSPVKSPQRYRHSPSVYQHQSMLLESHQQGEPPGFLQHSASSPFRGSYSPSAPSPGQGFFPRLSTLPAITQDPSQQQSPSPASSYPSHTPTATVTASSVDSALCGASRQIGGTQHHQSGSSSGGLGMDGSHLYGGSHLKANLLSSGTPVMANSLSRSPLLAQSNPKTDPSAVTGGNPVPHASRVSQQPGIRTLSPSSPGTRMLPAPSTQPYPQRGAPISQFQHTQIQGSGVRTQSGSY</sequence>
<feature type="compositionally biased region" description="Polar residues" evidence="9">
    <location>
        <begin position="473"/>
        <end position="485"/>
    </location>
</feature>
<evidence type="ECO:0000259" key="10">
    <source>
        <dbReference type="PROSITE" id="PS50280"/>
    </source>
</evidence>
<dbReference type="InterPro" id="IPR046341">
    <property type="entry name" value="SET_dom_sf"/>
</dbReference>
<feature type="compositionally biased region" description="Basic residues" evidence="9">
    <location>
        <begin position="1357"/>
        <end position="1368"/>
    </location>
</feature>
<keyword evidence="7" id="KW-0804">Transcription</keyword>
<feature type="compositionally biased region" description="Polar residues" evidence="9">
    <location>
        <begin position="1771"/>
        <end position="1790"/>
    </location>
</feature>
<feature type="compositionally biased region" description="Pro residues" evidence="9">
    <location>
        <begin position="312"/>
        <end position="321"/>
    </location>
</feature>
<evidence type="ECO:0000313" key="11">
    <source>
        <dbReference type="EMBL" id="KAJ8359267.1"/>
    </source>
</evidence>
<feature type="region of interest" description="Disordered" evidence="9">
    <location>
        <begin position="264"/>
        <end position="288"/>
    </location>
</feature>
<feature type="compositionally biased region" description="Low complexity" evidence="9">
    <location>
        <begin position="877"/>
        <end position="891"/>
    </location>
</feature>
<feature type="compositionally biased region" description="Polar residues" evidence="9">
    <location>
        <begin position="413"/>
        <end position="432"/>
    </location>
</feature>
<keyword evidence="3" id="KW-0158">Chromosome</keyword>
<feature type="compositionally biased region" description="Basic and acidic residues" evidence="9">
    <location>
        <begin position="1512"/>
        <end position="1535"/>
    </location>
</feature>
<keyword evidence="8" id="KW-0539">Nucleus</keyword>
<dbReference type="InterPro" id="IPR001214">
    <property type="entry name" value="SET_dom"/>
</dbReference>
<evidence type="ECO:0000256" key="7">
    <source>
        <dbReference type="ARBA" id="ARBA00023163"/>
    </source>
</evidence>
<feature type="compositionally biased region" description="Low complexity" evidence="9">
    <location>
        <begin position="1661"/>
        <end position="1672"/>
    </location>
</feature>
<feature type="compositionally biased region" description="Gly residues" evidence="9">
    <location>
        <begin position="944"/>
        <end position="956"/>
    </location>
</feature>
<comment type="caution">
    <text evidence="11">The sequence shown here is derived from an EMBL/GenBank/DDBJ whole genome shotgun (WGS) entry which is preliminary data.</text>
</comment>
<evidence type="ECO:0000256" key="4">
    <source>
        <dbReference type="ARBA" id="ARBA00022553"/>
    </source>
</evidence>
<feature type="domain" description="SET" evidence="10">
    <location>
        <begin position="557"/>
        <end position="678"/>
    </location>
</feature>
<feature type="compositionally biased region" description="Polar residues" evidence="9">
    <location>
        <begin position="1471"/>
        <end position="1486"/>
    </location>
</feature>